<dbReference type="RefSeq" id="WP_062065005.1">
    <property type="nucleotide sequence ID" value="NZ_CP013264.1"/>
</dbReference>
<dbReference type="OrthoDB" id="7595223at2"/>
<feature type="region of interest" description="Disordered" evidence="1">
    <location>
        <begin position="1"/>
        <end position="88"/>
    </location>
</feature>
<evidence type="ECO:0000313" key="2">
    <source>
        <dbReference type="EMBL" id="ALR20978.1"/>
    </source>
</evidence>
<protein>
    <submittedName>
        <fullName evidence="2">Uncharacterized protein</fullName>
    </submittedName>
</protein>
<feature type="compositionally biased region" description="Basic and acidic residues" evidence="1">
    <location>
        <begin position="1"/>
        <end position="11"/>
    </location>
</feature>
<dbReference type="AlphaFoldDB" id="A0A0S3F016"/>
<dbReference type="EMBL" id="CP013264">
    <property type="protein sequence ID" value="ALR20978.1"/>
    <property type="molecule type" value="Genomic_DNA"/>
</dbReference>
<feature type="compositionally biased region" description="Polar residues" evidence="1">
    <location>
        <begin position="16"/>
        <end position="25"/>
    </location>
</feature>
<proteinExistence type="predicted"/>
<gene>
    <name evidence="2" type="ORF">ATN00_12375</name>
</gene>
<evidence type="ECO:0000256" key="1">
    <source>
        <dbReference type="SAM" id="MobiDB-lite"/>
    </source>
</evidence>
<keyword evidence="3" id="KW-1185">Reference proteome</keyword>
<organism evidence="2 3">
    <name type="scientific">Sphingobium baderi</name>
    <dbReference type="NCBI Taxonomy" id="1332080"/>
    <lineage>
        <taxon>Bacteria</taxon>
        <taxon>Pseudomonadati</taxon>
        <taxon>Pseudomonadota</taxon>
        <taxon>Alphaproteobacteria</taxon>
        <taxon>Sphingomonadales</taxon>
        <taxon>Sphingomonadaceae</taxon>
        <taxon>Sphingobium</taxon>
    </lineage>
</organism>
<name>A0A0S3F016_9SPHN</name>
<dbReference type="KEGG" id="sbd:ATN00_12375"/>
<dbReference type="STRING" id="1332080.ATN00_12375"/>
<dbReference type="Proteomes" id="UP000056968">
    <property type="component" value="Chromosome"/>
</dbReference>
<sequence>MANRSKTRDVPADITRNVNISTENQPKGAARNPSDTLDRDEMPRGPLGDARPDSAKGKGTTKGGQPPEDVENRPGVSTVKPEDYPSQQ</sequence>
<accession>A0A0S3F016</accession>
<reference evidence="2 3" key="1">
    <citation type="submission" date="2015-11" db="EMBL/GenBank/DDBJ databases">
        <title>A Two-component Flavoprotein Monooxygenase System MeaXY Responsible for para-Hydroxylation of 2-Methyl-6-ethylaniline and 2,6-Diethylaniline in Sphingobium baderi DE-13.</title>
        <authorList>
            <person name="Cheng M."/>
            <person name="Meng Q."/>
            <person name="Yang Y."/>
            <person name="Chu C."/>
            <person name="Yan X."/>
            <person name="He J."/>
            <person name="Li S."/>
        </authorList>
    </citation>
    <scope>NUCLEOTIDE SEQUENCE [LARGE SCALE GENOMIC DNA]</scope>
    <source>
        <strain evidence="2 3">DE-13</strain>
    </source>
</reference>
<evidence type="ECO:0000313" key="3">
    <source>
        <dbReference type="Proteomes" id="UP000056968"/>
    </source>
</evidence>